<proteinExistence type="inferred from homology"/>
<evidence type="ECO:0000256" key="6">
    <source>
        <dbReference type="PIRSR" id="PIRSR617867-1"/>
    </source>
</evidence>
<evidence type="ECO:0000313" key="8">
    <source>
        <dbReference type="EMBL" id="ODB96997.1"/>
    </source>
</evidence>
<comment type="caution">
    <text evidence="8">The sequence shown here is derived from an EMBL/GenBank/DDBJ whole genome shotgun (WGS) entry which is preliminary data.</text>
</comment>
<evidence type="ECO:0000256" key="5">
    <source>
        <dbReference type="ARBA" id="ARBA00051722"/>
    </source>
</evidence>
<evidence type="ECO:0000256" key="1">
    <source>
        <dbReference type="ARBA" id="ARBA00011063"/>
    </source>
</evidence>
<dbReference type="GO" id="GO:0004725">
    <property type="term" value="F:protein tyrosine phosphatase activity"/>
    <property type="evidence" value="ECO:0007669"/>
    <property type="project" value="UniProtKB-EC"/>
</dbReference>
<dbReference type="InterPro" id="IPR036196">
    <property type="entry name" value="Ptyr_pPase_sf"/>
</dbReference>
<evidence type="ECO:0000256" key="4">
    <source>
        <dbReference type="ARBA" id="ARBA00022912"/>
    </source>
</evidence>
<name>A0A1E2UQI2_9GAMM</name>
<dbReference type="Proteomes" id="UP000094849">
    <property type="component" value="Unassembled WGS sequence"/>
</dbReference>
<feature type="active site" description="Nucleophile" evidence="6">
    <location>
        <position position="56"/>
    </location>
</feature>
<comment type="similarity">
    <text evidence="1">Belongs to the low molecular weight phosphotyrosine protein phosphatase family.</text>
</comment>
<evidence type="ECO:0000313" key="9">
    <source>
        <dbReference type="Proteomes" id="UP000094849"/>
    </source>
</evidence>
<keyword evidence="3" id="KW-0378">Hydrolase</keyword>
<dbReference type="STRING" id="1818881.A3196_09615"/>
<evidence type="ECO:0000256" key="3">
    <source>
        <dbReference type="ARBA" id="ARBA00022801"/>
    </source>
</evidence>
<keyword evidence="9" id="KW-1185">Reference proteome</keyword>
<keyword evidence="4" id="KW-0904">Protein phosphatase</keyword>
<gene>
    <name evidence="8" type="ORF">A3196_09615</name>
</gene>
<feature type="active site" description="Proton donor" evidence="6">
    <location>
        <position position="166"/>
    </location>
</feature>
<dbReference type="Gene3D" id="3.40.50.2300">
    <property type="match status" value="1"/>
</dbReference>
<accession>A0A1E2UQI2</accession>
<evidence type="ECO:0000256" key="2">
    <source>
        <dbReference type="ARBA" id="ARBA00013064"/>
    </source>
</evidence>
<protein>
    <recommendedName>
        <fullName evidence="2">protein-tyrosine-phosphatase</fullName>
        <ecNumber evidence="2">3.1.3.48</ecNumber>
    </recommendedName>
</protein>
<dbReference type="EC" id="3.1.3.48" evidence="2"/>
<evidence type="ECO:0000259" key="7">
    <source>
        <dbReference type="SMART" id="SM00226"/>
    </source>
</evidence>
<dbReference type="SMART" id="SM00226">
    <property type="entry name" value="LMWPc"/>
    <property type="match status" value="1"/>
</dbReference>
<feature type="domain" description="Phosphotyrosine protein phosphatase I" evidence="7">
    <location>
        <begin position="50"/>
        <end position="192"/>
    </location>
</feature>
<dbReference type="AlphaFoldDB" id="A0A1E2UQI2"/>
<organism evidence="8 9">
    <name type="scientific">Candidatus Thiodiazotropha endoloripes</name>
    <dbReference type="NCBI Taxonomy" id="1818881"/>
    <lineage>
        <taxon>Bacteria</taxon>
        <taxon>Pseudomonadati</taxon>
        <taxon>Pseudomonadota</taxon>
        <taxon>Gammaproteobacteria</taxon>
        <taxon>Chromatiales</taxon>
        <taxon>Sedimenticolaceae</taxon>
        <taxon>Candidatus Thiodiazotropha</taxon>
    </lineage>
</organism>
<feature type="active site" evidence="6">
    <location>
        <position position="62"/>
    </location>
</feature>
<dbReference type="PANTHER" id="PTHR11717:SF31">
    <property type="entry name" value="LOW MOLECULAR WEIGHT PROTEIN-TYROSINE-PHOSPHATASE ETP-RELATED"/>
    <property type="match status" value="1"/>
</dbReference>
<dbReference type="PRINTS" id="PR00719">
    <property type="entry name" value="LMWPTPASE"/>
</dbReference>
<comment type="catalytic activity">
    <reaction evidence="5">
        <text>O-phospho-L-tyrosyl-[protein] + H2O = L-tyrosyl-[protein] + phosphate</text>
        <dbReference type="Rhea" id="RHEA:10684"/>
        <dbReference type="Rhea" id="RHEA-COMP:10136"/>
        <dbReference type="Rhea" id="RHEA-COMP:20101"/>
        <dbReference type="ChEBI" id="CHEBI:15377"/>
        <dbReference type="ChEBI" id="CHEBI:43474"/>
        <dbReference type="ChEBI" id="CHEBI:46858"/>
        <dbReference type="ChEBI" id="CHEBI:61978"/>
        <dbReference type="EC" id="3.1.3.48"/>
    </reaction>
</comment>
<dbReference type="Pfam" id="PF01451">
    <property type="entry name" value="LMWPc"/>
    <property type="match status" value="1"/>
</dbReference>
<sequence length="210" mass="23924">MSDSMTENDMLKSLLVRIVRSIKRRIRHQKLLRVVREKSESAINSAQKTDHILVLCYGNIYRSPLVEYLLKKSLSNTDIEIRSAGFHDRTGRSCAEEYLKLLAERGYDLAAHRSSRISQDDVNWADLIVIMDRKNWDLLSSMDQQALAKTIWIGAFSPNLSVEVIDPYNQGNEKTRQVISQLEQSVVDIAAKVIEKNQKKSGEMDKGGSE</sequence>
<reference evidence="8 9" key="1">
    <citation type="submission" date="2016-03" db="EMBL/GenBank/DDBJ databases">
        <title>Chemosynthetic sulphur-oxidizing symbionts of marine invertebrate animals are capable of nitrogen fixation.</title>
        <authorList>
            <person name="Petersen J.M."/>
            <person name="Kemper A."/>
            <person name="Gruber-Vodicka H."/>
            <person name="Cardini U."/>
            <person name="Geest Mvander."/>
            <person name="Kleiner M."/>
            <person name="Bulgheresi S."/>
            <person name="Fussmann M."/>
            <person name="Herbold C."/>
            <person name="Seah B.K.B."/>
            <person name="Antony C.Paul."/>
            <person name="Liu D."/>
            <person name="Belitz A."/>
            <person name="Weber M."/>
        </authorList>
    </citation>
    <scope>NUCLEOTIDE SEQUENCE [LARGE SCALE GENOMIC DNA]</scope>
    <source>
        <strain evidence="8">G_D</strain>
    </source>
</reference>
<dbReference type="EMBL" id="LVJZ01000003">
    <property type="protein sequence ID" value="ODB96997.1"/>
    <property type="molecule type" value="Genomic_DNA"/>
</dbReference>
<dbReference type="SUPFAM" id="SSF52788">
    <property type="entry name" value="Phosphotyrosine protein phosphatases I"/>
    <property type="match status" value="1"/>
</dbReference>
<dbReference type="InterPro" id="IPR050438">
    <property type="entry name" value="LMW_PTPase"/>
</dbReference>
<dbReference type="PANTHER" id="PTHR11717">
    <property type="entry name" value="LOW MOLECULAR WEIGHT PROTEIN TYROSINE PHOSPHATASE"/>
    <property type="match status" value="1"/>
</dbReference>
<dbReference type="InterPro" id="IPR017867">
    <property type="entry name" value="Tyr_phospatase_low_mol_wt"/>
</dbReference>
<dbReference type="InterPro" id="IPR023485">
    <property type="entry name" value="Ptyr_pPase"/>
</dbReference>